<sequence>MSSYSFRHRDASGRLTLIEKQDAHRERYIRPSDGRLARLVVQVAEEDSSLPDAKNWTRSGKIRLQISPILDLVHWTYEPIFKEGTEERIYTAEATVALALRWIPSCILLVIMLIIPQDLEGEQRNGGFYDPIRYRDWGYSKVSRNAAENRLSELDDEEETRETTHLISESHEMDTFSWSLQAQEYNTDSDVEMDQDFDDLPGRHFRPRYLCFLTTDPTNGIRCETWKVTDWIKEYGDDAGTDFVFLSYTRKQFCVGTEEEIANWDLPDEEIRAAYISLAKQDRQTLIQYGIEAAQSAGKSAFWLDFECIRDADNTAKAHSQSDDVYRICDIIRAAHSLVILVGPSIQLSRLPNTAPQEYNYQNMTSWLHEWGSRLWTLPEILLCSPEHRVKIYAIGGPSPPEQLAKRNFAARGAWEDAKLVRQLVDHYESSIHLTPLELVSIGLECFARRQTEQFNRGDIAYALMGLLRRRPAVHKADTGFEAFARLSLANDSDALLERLLCMLPVRPSAPWHEIKDAWGARLWDIEPRCQIAGIVDDETVTLDGAFGATIQWGSMGQVPFFKRPTLARAFGKVLLRGVPAYLLTALVLTIWGSVYLTKYNQQKKEAEDSEYDDGVSSFQKSVGLGLLIPGLVFLIPSALITLCAPAMLLDIYRGKFWSTQAQFVGVEGMVDIGQAERHLFGFNHGRLKWSTNGSMLSRHRYEDGECVAMPPALKRPTDVVEGQTIFTLIDTYAMTATCFYADRPPVAVIVCGQEGGMQRAVLCSYDWRTNTFARETVLRMKTLVLDRMFRVDRFRFALRRQMYSEAPHESEASTRSAYRVENTKSKQVHGVWPTWKIDLLLLLPMWYIYGTLYLYLNPFGAAGISSFAGFLAALVPAVHIMRRLQIGHVIALATFTWGGLCIGGIFVTTNVRKLL</sequence>
<feature type="transmembrane region" description="Helical" evidence="1">
    <location>
        <begin position="627"/>
        <end position="650"/>
    </location>
</feature>
<feature type="transmembrane region" description="Helical" evidence="1">
    <location>
        <begin position="574"/>
        <end position="595"/>
    </location>
</feature>
<feature type="transmembrane region" description="Helical" evidence="1">
    <location>
        <begin position="863"/>
        <end position="882"/>
    </location>
</feature>
<comment type="caution">
    <text evidence="2">The sequence shown here is derived from an EMBL/GenBank/DDBJ whole genome shotgun (WGS) entry which is preliminary data.</text>
</comment>
<dbReference type="Proteomes" id="UP000774617">
    <property type="component" value="Unassembled WGS sequence"/>
</dbReference>
<gene>
    <name evidence="2" type="ORF">B0J12DRAFT_782450</name>
</gene>
<keyword evidence="1" id="KW-0812">Transmembrane</keyword>
<organism evidence="2 3">
    <name type="scientific">Macrophomina phaseolina</name>
    <dbReference type="NCBI Taxonomy" id="35725"/>
    <lineage>
        <taxon>Eukaryota</taxon>
        <taxon>Fungi</taxon>
        <taxon>Dikarya</taxon>
        <taxon>Ascomycota</taxon>
        <taxon>Pezizomycotina</taxon>
        <taxon>Dothideomycetes</taxon>
        <taxon>Dothideomycetes incertae sedis</taxon>
        <taxon>Botryosphaeriales</taxon>
        <taxon>Botryosphaeriaceae</taxon>
        <taxon>Macrophomina</taxon>
    </lineage>
</organism>
<evidence type="ECO:0000313" key="3">
    <source>
        <dbReference type="Proteomes" id="UP000774617"/>
    </source>
</evidence>
<accession>A0ABQ8GPT9</accession>
<evidence type="ECO:0000256" key="1">
    <source>
        <dbReference type="SAM" id="Phobius"/>
    </source>
</evidence>
<keyword evidence="1" id="KW-1133">Transmembrane helix</keyword>
<keyword evidence="1" id="KW-0472">Membrane</keyword>
<proteinExistence type="predicted"/>
<evidence type="ECO:0000313" key="2">
    <source>
        <dbReference type="EMBL" id="KAH7061597.1"/>
    </source>
</evidence>
<dbReference type="EMBL" id="JAGTJR010000004">
    <property type="protein sequence ID" value="KAH7061597.1"/>
    <property type="molecule type" value="Genomic_DNA"/>
</dbReference>
<reference evidence="2 3" key="1">
    <citation type="journal article" date="2021" name="Nat. Commun.">
        <title>Genetic determinants of endophytism in the Arabidopsis root mycobiome.</title>
        <authorList>
            <person name="Mesny F."/>
            <person name="Miyauchi S."/>
            <person name="Thiergart T."/>
            <person name="Pickel B."/>
            <person name="Atanasova L."/>
            <person name="Karlsson M."/>
            <person name="Huettel B."/>
            <person name="Barry K.W."/>
            <person name="Haridas S."/>
            <person name="Chen C."/>
            <person name="Bauer D."/>
            <person name="Andreopoulos W."/>
            <person name="Pangilinan J."/>
            <person name="LaButti K."/>
            <person name="Riley R."/>
            <person name="Lipzen A."/>
            <person name="Clum A."/>
            <person name="Drula E."/>
            <person name="Henrissat B."/>
            <person name="Kohler A."/>
            <person name="Grigoriev I.V."/>
            <person name="Martin F.M."/>
            <person name="Hacquard S."/>
        </authorList>
    </citation>
    <scope>NUCLEOTIDE SEQUENCE [LARGE SCALE GENOMIC DNA]</scope>
    <source>
        <strain evidence="2 3">MPI-SDFR-AT-0080</strain>
    </source>
</reference>
<name>A0ABQ8GPT9_9PEZI</name>
<evidence type="ECO:0008006" key="4">
    <source>
        <dbReference type="Google" id="ProtNLM"/>
    </source>
</evidence>
<keyword evidence="3" id="KW-1185">Reference proteome</keyword>
<protein>
    <recommendedName>
        <fullName evidence="4">3-hydroxyisobutyrate dehydrogenase protein</fullName>
    </recommendedName>
</protein>
<feature type="transmembrane region" description="Helical" evidence="1">
    <location>
        <begin position="889"/>
        <end position="908"/>
    </location>
</feature>